<dbReference type="SUPFAM" id="SSF53335">
    <property type="entry name" value="S-adenosyl-L-methionine-dependent methyltransferases"/>
    <property type="match status" value="1"/>
</dbReference>
<dbReference type="Pfam" id="PF01479">
    <property type="entry name" value="S4"/>
    <property type="match status" value="1"/>
</dbReference>
<dbReference type="InterPro" id="IPR047048">
    <property type="entry name" value="TlyA"/>
</dbReference>
<evidence type="ECO:0000256" key="1">
    <source>
        <dbReference type="ARBA" id="ARBA00022884"/>
    </source>
</evidence>
<feature type="domain" description="RNA-binding S4" evidence="4">
    <location>
        <begin position="1"/>
        <end position="63"/>
    </location>
</feature>
<dbReference type="SUPFAM" id="SSF55174">
    <property type="entry name" value="Alpha-L RNA-binding motif"/>
    <property type="match status" value="1"/>
</dbReference>
<dbReference type="Pfam" id="PF01728">
    <property type="entry name" value="FtsJ"/>
    <property type="match status" value="1"/>
</dbReference>
<dbReference type="AlphaFoldDB" id="A0A368DX15"/>
<evidence type="ECO:0000259" key="4">
    <source>
        <dbReference type="SMART" id="SM00363"/>
    </source>
</evidence>
<keyword evidence="5" id="KW-0489">Methyltransferase</keyword>
<dbReference type="InterPro" id="IPR002877">
    <property type="entry name" value="RNA_MeTrfase_FtsJ_dom"/>
</dbReference>
<keyword evidence="1 3" id="KW-0694">RNA-binding</keyword>
<dbReference type="GO" id="GO:0032259">
    <property type="term" value="P:methylation"/>
    <property type="evidence" value="ECO:0007669"/>
    <property type="project" value="UniProtKB-KW"/>
</dbReference>
<dbReference type="InterPro" id="IPR036986">
    <property type="entry name" value="S4_RNA-bd_sf"/>
</dbReference>
<evidence type="ECO:0000313" key="6">
    <source>
        <dbReference type="Proteomes" id="UP000252132"/>
    </source>
</evidence>
<dbReference type="SMART" id="SM00363">
    <property type="entry name" value="S4"/>
    <property type="match status" value="1"/>
</dbReference>
<evidence type="ECO:0000256" key="2">
    <source>
        <dbReference type="ARBA" id="ARBA00029460"/>
    </source>
</evidence>
<evidence type="ECO:0000256" key="3">
    <source>
        <dbReference type="PROSITE-ProRule" id="PRU00182"/>
    </source>
</evidence>
<dbReference type="PANTHER" id="PTHR32319:SF0">
    <property type="entry name" value="BACTERIAL HEMOLYSIN-LIKE PROTEIN"/>
    <property type="match status" value="1"/>
</dbReference>
<gene>
    <name evidence="5" type="ORF">DBW69_05400</name>
</gene>
<dbReference type="PIRSF" id="PIRSF005578">
    <property type="entry name" value="TlyA"/>
    <property type="match status" value="1"/>
</dbReference>
<organism evidence="5 6">
    <name type="scientific">PS1 clade bacterium</name>
    <dbReference type="NCBI Taxonomy" id="2175152"/>
    <lineage>
        <taxon>Bacteria</taxon>
        <taxon>Pseudomonadati</taxon>
        <taxon>Pseudomonadota</taxon>
        <taxon>Alphaproteobacteria</taxon>
        <taxon>PS1 clade</taxon>
    </lineage>
</organism>
<keyword evidence="5" id="KW-0808">Transferase</keyword>
<dbReference type="InterPro" id="IPR004538">
    <property type="entry name" value="Hemolysin_A/TlyA"/>
</dbReference>
<sequence length="244" mass="26228">MRLDTLLVEQGFFNSRSQAQAAIKDGYVQIDGHVIDKVAAKVKPDVELTVTRHSHNFVSRGGLKLSHGLEVFGFPVSGRMVVDLGASTGGFTDVVLKKGAAHCLAVDVGHGQLHTDLANDARVTSLEKVNARHLSQEHLAQGFQVTAIVCDVSFISLELALPPVLEIAQPDSWLIALIKPQFEAGRAALGKGGVVRDENVHQQVCDKIAHWLETQSGWSVNCITDSPVEGPKGNKEFLIGAVKS</sequence>
<comment type="caution">
    <text evidence="5">The sequence shown here is derived from an EMBL/GenBank/DDBJ whole genome shotgun (WGS) entry which is preliminary data.</text>
</comment>
<dbReference type="InterPro" id="IPR002942">
    <property type="entry name" value="S4_RNA-bd"/>
</dbReference>
<dbReference type="NCBIfam" id="TIGR00478">
    <property type="entry name" value="tly"/>
    <property type="match status" value="1"/>
</dbReference>
<dbReference type="GO" id="GO:0008168">
    <property type="term" value="F:methyltransferase activity"/>
    <property type="evidence" value="ECO:0007669"/>
    <property type="project" value="UniProtKB-KW"/>
</dbReference>
<dbReference type="GO" id="GO:0003723">
    <property type="term" value="F:RNA binding"/>
    <property type="evidence" value="ECO:0007669"/>
    <property type="project" value="UniProtKB-KW"/>
</dbReference>
<protein>
    <submittedName>
        <fullName evidence="5">TlyA family RNA methyltransferase</fullName>
    </submittedName>
</protein>
<comment type="similarity">
    <text evidence="2">Belongs to the TlyA family.</text>
</comment>
<evidence type="ECO:0000313" key="5">
    <source>
        <dbReference type="EMBL" id="RCL76380.1"/>
    </source>
</evidence>
<dbReference type="CDD" id="cd02440">
    <property type="entry name" value="AdoMet_MTases"/>
    <property type="match status" value="1"/>
</dbReference>
<dbReference type="Proteomes" id="UP000252132">
    <property type="component" value="Unassembled WGS sequence"/>
</dbReference>
<dbReference type="Gene3D" id="3.10.290.10">
    <property type="entry name" value="RNA-binding S4 domain"/>
    <property type="match status" value="1"/>
</dbReference>
<name>A0A368DX15_9PROT</name>
<dbReference type="CDD" id="cd00165">
    <property type="entry name" value="S4"/>
    <property type="match status" value="1"/>
</dbReference>
<proteinExistence type="inferred from homology"/>
<accession>A0A368DX15</accession>
<dbReference type="PROSITE" id="PS50889">
    <property type="entry name" value="S4"/>
    <property type="match status" value="1"/>
</dbReference>
<reference evidence="5 6" key="1">
    <citation type="journal article" date="2018" name="Microbiome">
        <title>Fine metagenomic profile of the Mediterranean stratified and mixed water columns revealed by assembly and recruitment.</title>
        <authorList>
            <person name="Haro-Moreno J.M."/>
            <person name="Lopez-Perez M."/>
            <person name="De La Torre J.R."/>
            <person name="Picazo A."/>
            <person name="Camacho A."/>
            <person name="Rodriguez-Valera F."/>
        </authorList>
    </citation>
    <scope>NUCLEOTIDE SEQUENCE [LARGE SCALE GENOMIC DNA]</scope>
    <source>
        <strain evidence="5">MED-G55</strain>
    </source>
</reference>
<dbReference type="EMBL" id="QOQF01000022">
    <property type="protein sequence ID" value="RCL76380.1"/>
    <property type="molecule type" value="Genomic_DNA"/>
</dbReference>
<dbReference type="Gene3D" id="3.40.50.150">
    <property type="entry name" value="Vaccinia Virus protein VP39"/>
    <property type="match status" value="1"/>
</dbReference>
<dbReference type="InterPro" id="IPR029063">
    <property type="entry name" value="SAM-dependent_MTases_sf"/>
</dbReference>
<dbReference type="PANTHER" id="PTHR32319">
    <property type="entry name" value="BACTERIAL HEMOLYSIN-LIKE PROTEIN"/>
    <property type="match status" value="1"/>
</dbReference>